<dbReference type="EMBL" id="KZ613846">
    <property type="protein sequence ID" value="PMD57509.1"/>
    <property type="molecule type" value="Genomic_DNA"/>
</dbReference>
<dbReference type="GeneID" id="36588691"/>
<accession>A0A2J6T3D2</accession>
<dbReference type="RefSeq" id="XP_024734413.1">
    <property type="nucleotide sequence ID" value="XM_024880614.1"/>
</dbReference>
<dbReference type="AlphaFoldDB" id="A0A2J6T3D2"/>
<evidence type="ECO:0008006" key="3">
    <source>
        <dbReference type="Google" id="ProtNLM"/>
    </source>
</evidence>
<gene>
    <name evidence="1" type="ORF">K444DRAFT_614907</name>
</gene>
<reference evidence="1 2" key="1">
    <citation type="submission" date="2016-04" db="EMBL/GenBank/DDBJ databases">
        <title>A degradative enzymes factory behind the ericoid mycorrhizal symbiosis.</title>
        <authorList>
            <consortium name="DOE Joint Genome Institute"/>
            <person name="Martino E."/>
            <person name="Morin E."/>
            <person name="Grelet G."/>
            <person name="Kuo A."/>
            <person name="Kohler A."/>
            <person name="Daghino S."/>
            <person name="Barry K."/>
            <person name="Choi C."/>
            <person name="Cichocki N."/>
            <person name="Clum A."/>
            <person name="Copeland A."/>
            <person name="Hainaut M."/>
            <person name="Haridas S."/>
            <person name="Labutti K."/>
            <person name="Lindquist E."/>
            <person name="Lipzen A."/>
            <person name="Khouja H.-R."/>
            <person name="Murat C."/>
            <person name="Ohm R."/>
            <person name="Olson A."/>
            <person name="Spatafora J."/>
            <person name="Veneault-Fourrey C."/>
            <person name="Henrissat B."/>
            <person name="Grigoriev I."/>
            <person name="Martin F."/>
            <person name="Perotto S."/>
        </authorList>
    </citation>
    <scope>NUCLEOTIDE SEQUENCE [LARGE SCALE GENOMIC DNA]</scope>
    <source>
        <strain evidence="1 2">E</strain>
    </source>
</reference>
<dbReference type="OrthoDB" id="2157530at2759"/>
<dbReference type="PANTHER" id="PTHR24148:SF64">
    <property type="entry name" value="HETEROKARYON INCOMPATIBILITY DOMAIN-CONTAINING PROTEIN"/>
    <property type="match status" value="1"/>
</dbReference>
<dbReference type="InParanoid" id="A0A2J6T3D2"/>
<evidence type="ECO:0000313" key="2">
    <source>
        <dbReference type="Proteomes" id="UP000235371"/>
    </source>
</evidence>
<proteinExistence type="predicted"/>
<dbReference type="Proteomes" id="UP000235371">
    <property type="component" value="Unassembled WGS sequence"/>
</dbReference>
<dbReference type="InterPro" id="IPR052895">
    <property type="entry name" value="HetReg/Transcr_Mod"/>
</dbReference>
<name>A0A2J6T3D2_9HELO</name>
<protein>
    <recommendedName>
        <fullName evidence="3">Heterokaryon incompatibility domain-containing protein</fullName>
    </recommendedName>
</protein>
<organism evidence="1 2">
    <name type="scientific">Hyaloscypha bicolor E</name>
    <dbReference type="NCBI Taxonomy" id="1095630"/>
    <lineage>
        <taxon>Eukaryota</taxon>
        <taxon>Fungi</taxon>
        <taxon>Dikarya</taxon>
        <taxon>Ascomycota</taxon>
        <taxon>Pezizomycotina</taxon>
        <taxon>Leotiomycetes</taxon>
        <taxon>Helotiales</taxon>
        <taxon>Hyaloscyphaceae</taxon>
        <taxon>Hyaloscypha</taxon>
        <taxon>Hyaloscypha bicolor</taxon>
    </lineage>
</organism>
<dbReference type="Pfam" id="PF26639">
    <property type="entry name" value="Het-6_barrel"/>
    <property type="match status" value="1"/>
</dbReference>
<evidence type="ECO:0000313" key="1">
    <source>
        <dbReference type="EMBL" id="PMD57509.1"/>
    </source>
</evidence>
<sequence>MCIDTIARLSNPGPDTEPFGSKATRWLSTLNSAQKFLTDWPHDLQASLADLCSIVSKYSSYNYSTDRSVLKFESPEEPQSLEENQVLGAFIHVLFLGRISSRERLTEYDISELLDMDPLIAFSKSKETDHLDKVCQAFEQGSKRRRLLITEKGYVGSASQTAEEGDIACVLPSCSAPVIVRKLQDEDSYKFVGECYLHGFMDAEVITLQIKGVLKEQFILA</sequence>
<dbReference type="PANTHER" id="PTHR24148">
    <property type="entry name" value="ANKYRIN REPEAT DOMAIN-CONTAINING PROTEIN 39 HOMOLOG-RELATED"/>
    <property type="match status" value="1"/>
</dbReference>
<keyword evidence="2" id="KW-1185">Reference proteome</keyword>